<comment type="similarity">
    <text evidence="1">Belongs to the oxygen-dependent FAD-linked oxidoreductase family.</text>
</comment>
<dbReference type="GO" id="GO:0016491">
    <property type="term" value="F:oxidoreductase activity"/>
    <property type="evidence" value="ECO:0007669"/>
    <property type="project" value="UniProtKB-KW"/>
</dbReference>
<dbReference type="InterPro" id="IPR036318">
    <property type="entry name" value="FAD-bd_PCMH-like_sf"/>
</dbReference>
<dbReference type="InterPro" id="IPR016169">
    <property type="entry name" value="FAD-bd_PCMH_sub2"/>
</dbReference>
<dbReference type="OrthoDB" id="2151789at2759"/>
<evidence type="ECO:0000313" key="6">
    <source>
        <dbReference type="EMBL" id="PBK85365.1"/>
    </source>
</evidence>
<keyword evidence="3" id="KW-0274">FAD</keyword>
<keyword evidence="5" id="KW-0732">Signal</keyword>
<feature type="signal peptide" evidence="5">
    <location>
        <begin position="1"/>
        <end position="16"/>
    </location>
</feature>
<evidence type="ECO:0000256" key="2">
    <source>
        <dbReference type="ARBA" id="ARBA00022630"/>
    </source>
</evidence>
<reference evidence="7" key="1">
    <citation type="journal article" date="2017" name="Nat. Ecol. Evol.">
        <title>Genome expansion and lineage-specific genetic innovations in the forest pathogenic fungi Armillaria.</title>
        <authorList>
            <person name="Sipos G."/>
            <person name="Prasanna A.N."/>
            <person name="Walter M.C."/>
            <person name="O'Connor E."/>
            <person name="Balint B."/>
            <person name="Krizsan K."/>
            <person name="Kiss B."/>
            <person name="Hess J."/>
            <person name="Varga T."/>
            <person name="Slot J."/>
            <person name="Riley R."/>
            <person name="Boka B."/>
            <person name="Rigling D."/>
            <person name="Barry K."/>
            <person name="Lee J."/>
            <person name="Mihaltcheva S."/>
            <person name="LaButti K."/>
            <person name="Lipzen A."/>
            <person name="Waldron R."/>
            <person name="Moloney N.M."/>
            <person name="Sperisen C."/>
            <person name="Kredics L."/>
            <person name="Vagvoelgyi C."/>
            <person name="Patrignani A."/>
            <person name="Fitzpatrick D."/>
            <person name="Nagy I."/>
            <person name="Doyle S."/>
            <person name="Anderson J.B."/>
            <person name="Grigoriev I.V."/>
            <person name="Gueldener U."/>
            <person name="Muensterkoetter M."/>
            <person name="Nagy L.G."/>
        </authorList>
    </citation>
    <scope>NUCLEOTIDE SEQUENCE [LARGE SCALE GENOMIC DNA]</scope>
    <source>
        <strain evidence="7">Ar21-2</strain>
    </source>
</reference>
<keyword evidence="4" id="KW-0560">Oxidoreductase</keyword>
<sequence length="449" mass="49162">MFSTALILGLAWTAFALDSPPGLVTPTACQRIAAEVSNATNVYYPGSLSYKVDNEHFASSSSQISSCSVEPGSVEDVGTILRILGQTRMPFGVKGGGHAFNPGFSSTTGVQIAMTRSLEPPRFQCPWRESIRDRCGWLHSWWRNQYGLAIDNVAAYELVMPNGNVTNVTASSDPDLFFSLKGGGNNFGVVTRFTLKTFPQGNIWGGTTLFPATVLSPFTAAAAKFSSEVTDPKAAMIIAFGYAAQQIFLTTVMVYDGPVPPRGIFDAFLNMSSFQLDVKERTFVDLNESTQLVIAPVVRPRTIYNDIPTSNYSKDTIDSLVEEMKSWGAKFDLDSTKIITYYLEPFLPTLFKHAAEGSSAYPGLRERLVLPTQISLGWVLESEDSVFYDAAREMTQKLGMAGAPRYPNYAIFGTPVVDMYGEEGLKRMVTTKERVDPDGVMQLTGGFKV</sequence>
<gene>
    <name evidence="6" type="ORF">ARMGADRAFT_1087543</name>
</gene>
<keyword evidence="7" id="KW-1185">Reference proteome</keyword>
<dbReference type="Proteomes" id="UP000217790">
    <property type="component" value="Unassembled WGS sequence"/>
</dbReference>
<dbReference type="AlphaFoldDB" id="A0A2H3CQP0"/>
<dbReference type="STRING" id="47427.A0A2H3CQP0"/>
<dbReference type="GO" id="GO:0050660">
    <property type="term" value="F:flavin adenine dinucleotide binding"/>
    <property type="evidence" value="ECO:0007669"/>
    <property type="project" value="InterPro"/>
</dbReference>
<evidence type="ECO:0000256" key="3">
    <source>
        <dbReference type="ARBA" id="ARBA00022827"/>
    </source>
</evidence>
<accession>A0A2H3CQP0</accession>
<evidence type="ECO:0000256" key="4">
    <source>
        <dbReference type="ARBA" id="ARBA00023002"/>
    </source>
</evidence>
<keyword evidence="2" id="KW-0285">Flavoprotein</keyword>
<name>A0A2H3CQP0_ARMGA</name>
<protein>
    <submittedName>
        <fullName evidence="6">FAD-binding domain-containing protein</fullName>
    </submittedName>
</protein>
<proteinExistence type="inferred from homology"/>
<dbReference type="SUPFAM" id="SSF56176">
    <property type="entry name" value="FAD-binding/transporter-associated domain-like"/>
    <property type="match status" value="1"/>
</dbReference>
<dbReference type="Gene3D" id="3.40.462.20">
    <property type="match status" value="1"/>
</dbReference>
<evidence type="ECO:0000313" key="7">
    <source>
        <dbReference type="Proteomes" id="UP000217790"/>
    </source>
</evidence>
<dbReference type="PANTHER" id="PTHR42973">
    <property type="entry name" value="BINDING OXIDOREDUCTASE, PUTATIVE (AFU_ORTHOLOGUE AFUA_1G17690)-RELATED"/>
    <property type="match status" value="1"/>
</dbReference>
<dbReference type="Gene3D" id="3.30.465.10">
    <property type="match status" value="2"/>
</dbReference>
<feature type="chain" id="PRO_5013877413" evidence="5">
    <location>
        <begin position="17"/>
        <end position="449"/>
    </location>
</feature>
<dbReference type="InParanoid" id="A0A2H3CQP0"/>
<dbReference type="InterPro" id="IPR050416">
    <property type="entry name" value="FAD-linked_Oxidoreductase"/>
</dbReference>
<dbReference type="PANTHER" id="PTHR42973:SF13">
    <property type="entry name" value="FAD-BINDING PCMH-TYPE DOMAIN-CONTAINING PROTEIN"/>
    <property type="match status" value="1"/>
</dbReference>
<organism evidence="6 7">
    <name type="scientific">Armillaria gallica</name>
    <name type="common">Bulbous honey fungus</name>
    <name type="synonym">Armillaria bulbosa</name>
    <dbReference type="NCBI Taxonomy" id="47427"/>
    <lineage>
        <taxon>Eukaryota</taxon>
        <taxon>Fungi</taxon>
        <taxon>Dikarya</taxon>
        <taxon>Basidiomycota</taxon>
        <taxon>Agaricomycotina</taxon>
        <taxon>Agaricomycetes</taxon>
        <taxon>Agaricomycetidae</taxon>
        <taxon>Agaricales</taxon>
        <taxon>Marasmiineae</taxon>
        <taxon>Physalacriaceae</taxon>
        <taxon>Armillaria</taxon>
    </lineage>
</organism>
<evidence type="ECO:0000256" key="5">
    <source>
        <dbReference type="SAM" id="SignalP"/>
    </source>
</evidence>
<evidence type="ECO:0000256" key="1">
    <source>
        <dbReference type="ARBA" id="ARBA00005466"/>
    </source>
</evidence>
<dbReference type="EMBL" id="KZ293691">
    <property type="protein sequence ID" value="PBK85365.1"/>
    <property type="molecule type" value="Genomic_DNA"/>
</dbReference>